<keyword evidence="2" id="KW-1185">Reference proteome</keyword>
<comment type="caution">
    <text evidence="1">The sequence shown here is derived from an EMBL/GenBank/DDBJ whole genome shotgun (WGS) entry which is preliminary data.</text>
</comment>
<sequence length="265" mass="30145">MKKLIFALFALLAVASCKPIKEFRDGFPDSRIWDLAMKVSFERGGEIYTAEGFSRLCVYHAGKLQGMSPHSFNNDWSGSGGYVNVPELGNVVFLWPKSQAGMILKSSAEQGEHYNRSREKLFSSFPDDEKKLVNAHQQDFRVVVINPQGDGEYFDNLNDFVEAKDLNKNNLSLVVAIKTAQGEESNALRITDEPWYREWKSDRLEALSQYSQWWLDKDYKGRRSPLELTLPINNLRDEDFSRNSIKVFGASEAANKLNGLCEVKS</sequence>
<dbReference type="PROSITE" id="PS51257">
    <property type="entry name" value="PROKAR_LIPOPROTEIN"/>
    <property type="match status" value="1"/>
</dbReference>
<accession>A0A918NA81</accession>
<proteinExistence type="predicted"/>
<gene>
    <name evidence="1" type="ORF">GCM10011309_03760</name>
</gene>
<dbReference type="AlphaFoldDB" id="A0A918NA81"/>
<evidence type="ECO:0000313" key="2">
    <source>
        <dbReference type="Proteomes" id="UP000600865"/>
    </source>
</evidence>
<dbReference type="Proteomes" id="UP000600865">
    <property type="component" value="Unassembled WGS sequence"/>
</dbReference>
<organism evidence="1 2">
    <name type="scientific">Litorimonas cladophorae</name>
    <dbReference type="NCBI Taxonomy" id="1220491"/>
    <lineage>
        <taxon>Bacteria</taxon>
        <taxon>Pseudomonadati</taxon>
        <taxon>Pseudomonadota</taxon>
        <taxon>Alphaproteobacteria</taxon>
        <taxon>Maricaulales</taxon>
        <taxon>Robiginitomaculaceae</taxon>
    </lineage>
</organism>
<reference evidence="1 2" key="1">
    <citation type="journal article" date="2014" name="Int. J. Syst. Evol. Microbiol.">
        <title>Complete genome sequence of Corynebacterium casei LMG S-19264T (=DSM 44701T), isolated from a smear-ripened cheese.</title>
        <authorList>
            <consortium name="US DOE Joint Genome Institute (JGI-PGF)"/>
            <person name="Walter F."/>
            <person name="Albersmeier A."/>
            <person name="Kalinowski J."/>
            <person name="Ruckert C."/>
        </authorList>
    </citation>
    <scope>NUCLEOTIDE SEQUENCE [LARGE SCALE GENOMIC DNA]</scope>
    <source>
        <strain evidence="1 2">KCTC 23968</strain>
    </source>
</reference>
<name>A0A918NA81_9PROT</name>
<evidence type="ECO:0000313" key="1">
    <source>
        <dbReference type="EMBL" id="GGX57906.1"/>
    </source>
</evidence>
<dbReference type="RefSeq" id="WP_189580575.1">
    <property type="nucleotide sequence ID" value="NZ_BMYV01000001.1"/>
</dbReference>
<dbReference type="EMBL" id="BMYV01000001">
    <property type="protein sequence ID" value="GGX57906.1"/>
    <property type="molecule type" value="Genomic_DNA"/>
</dbReference>
<protein>
    <submittedName>
        <fullName evidence="1">Uncharacterized protein</fullName>
    </submittedName>
</protein>